<dbReference type="InterPro" id="IPR008928">
    <property type="entry name" value="6-hairpin_glycosidase_sf"/>
</dbReference>
<protein>
    <submittedName>
        <fullName evidence="3">Uncharacterized protein</fullName>
    </submittedName>
</protein>
<dbReference type="Proteomes" id="UP000412028">
    <property type="component" value="Unassembled WGS sequence"/>
</dbReference>
<comment type="similarity">
    <text evidence="1">Belongs to the N-acylglucosamine 2-epimerase family.</text>
</comment>
<dbReference type="EMBL" id="RZUI01000012">
    <property type="protein sequence ID" value="KAA8828737.1"/>
    <property type="molecule type" value="Genomic_DNA"/>
</dbReference>
<organism evidence="3 4">
    <name type="scientific">Bifidobacterium tissieri</name>
    <dbReference type="NCBI Taxonomy" id="1630162"/>
    <lineage>
        <taxon>Bacteria</taxon>
        <taxon>Bacillati</taxon>
        <taxon>Actinomycetota</taxon>
        <taxon>Actinomycetes</taxon>
        <taxon>Bifidobacteriales</taxon>
        <taxon>Bifidobacteriaceae</taxon>
        <taxon>Bifidobacterium</taxon>
    </lineage>
</organism>
<proteinExistence type="inferred from homology"/>
<dbReference type="InterPro" id="IPR012341">
    <property type="entry name" value="6hp_glycosidase-like_sf"/>
</dbReference>
<dbReference type="Pfam" id="PF07221">
    <property type="entry name" value="GlcNAc_2-epim"/>
    <property type="match status" value="1"/>
</dbReference>
<reference evidence="3 4" key="1">
    <citation type="journal article" date="2019" name="Syst. Appl. Microbiol.">
        <title>Characterization of Bifidobacterium species in feaces of the Egyptian fruit bat: Description of B. vespertilionis sp. nov. and B. rousetti sp. nov.</title>
        <authorList>
            <person name="Modesto M."/>
            <person name="Satti M."/>
            <person name="Watanabe K."/>
            <person name="Puglisi E."/>
            <person name="Morelli L."/>
            <person name="Huang C.-H."/>
            <person name="Liou J.-S."/>
            <person name="Miyashita M."/>
            <person name="Tamura T."/>
            <person name="Saito S."/>
            <person name="Mori K."/>
            <person name="Huang L."/>
            <person name="Sciavilla P."/>
            <person name="Sandri C."/>
            <person name="Spiezio C."/>
            <person name="Vitali F."/>
            <person name="Cavalieri D."/>
            <person name="Perpetuini G."/>
            <person name="Tofalo R."/>
            <person name="Bonetti A."/>
            <person name="Arita M."/>
            <person name="Mattarelli P."/>
        </authorList>
    </citation>
    <scope>NUCLEOTIDE SEQUENCE [LARGE SCALE GENOMIC DNA]</scope>
    <source>
        <strain evidence="3 4">RST7</strain>
    </source>
</reference>
<name>A0A5M9ZM66_9BIFI</name>
<dbReference type="AlphaFoldDB" id="A0A5M9ZM66"/>
<dbReference type="OrthoDB" id="4324715at2"/>
<dbReference type="GO" id="GO:0016853">
    <property type="term" value="F:isomerase activity"/>
    <property type="evidence" value="ECO:0007669"/>
    <property type="project" value="UniProtKB-KW"/>
</dbReference>
<evidence type="ECO:0000256" key="2">
    <source>
        <dbReference type="ARBA" id="ARBA00023235"/>
    </source>
</evidence>
<comment type="caution">
    <text evidence="3">The sequence shown here is derived from an EMBL/GenBank/DDBJ whole genome shotgun (WGS) entry which is preliminary data.</text>
</comment>
<dbReference type="SUPFAM" id="SSF48208">
    <property type="entry name" value="Six-hairpin glycosidases"/>
    <property type="match status" value="1"/>
</dbReference>
<dbReference type="Gene3D" id="1.50.10.10">
    <property type="match status" value="1"/>
</dbReference>
<dbReference type="InterPro" id="IPR010819">
    <property type="entry name" value="AGE/CE"/>
</dbReference>
<gene>
    <name evidence="3" type="ORF">EMO89_08980</name>
</gene>
<keyword evidence="2" id="KW-0413">Isomerase</keyword>
<sequence>MSEKFNVIMSIKPGLPEKLLDESMWKRLHEIANIEQHTEITDFSDPAALERMKDADYLWYGWEAPHRDWYAKFWQYIDEHLVDHEKGSWFHQLEKDNTVLDTVWPGKSDLYHATQCTLIPLLDPAVSVAPAFKAAKEA</sequence>
<evidence type="ECO:0000313" key="4">
    <source>
        <dbReference type="Proteomes" id="UP000412028"/>
    </source>
</evidence>
<accession>A0A5M9ZM66</accession>
<dbReference type="GO" id="GO:0005975">
    <property type="term" value="P:carbohydrate metabolic process"/>
    <property type="evidence" value="ECO:0007669"/>
    <property type="project" value="InterPro"/>
</dbReference>
<evidence type="ECO:0000256" key="1">
    <source>
        <dbReference type="ARBA" id="ARBA00008558"/>
    </source>
</evidence>
<evidence type="ECO:0000313" key="3">
    <source>
        <dbReference type="EMBL" id="KAA8828737.1"/>
    </source>
</evidence>